<dbReference type="AlphaFoldDB" id="C9LRW5"/>
<gene>
    <name evidence="1" type="ordered locus">Selsp_1028</name>
    <name evidence="2" type="ORF">SELSPUOL_00184</name>
</gene>
<evidence type="ECO:0008006" key="5">
    <source>
        <dbReference type="Google" id="ProtNLM"/>
    </source>
</evidence>
<dbReference type="STRING" id="546271.Selsp_1028"/>
<organism evidence="2 3">
    <name type="scientific">Selenomonas sputigena (strain ATCC 35185 / DSM 20758 / CCUG 44933 / VPI D19B-28)</name>
    <dbReference type="NCBI Taxonomy" id="546271"/>
    <lineage>
        <taxon>Bacteria</taxon>
        <taxon>Bacillati</taxon>
        <taxon>Bacillota</taxon>
        <taxon>Negativicutes</taxon>
        <taxon>Selenomonadales</taxon>
        <taxon>Selenomonadaceae</taxon>
        <taxon>Selenomonas</taxon>
    </lineage>
</organism>
<evidence type="ECO:0000313" key="3">
    <source>
        <dbReference type="Proteomes" id="UP000003505"/>
    </source>
</evidence>
<dbReference type="eggNOG" id="ENOG5032YDN">
    <property type="taxonomic scope" value="Bacteria"/>
</dbReference>
<proteinExistence type="predicted"/>
<dbReference type="Proteomes" id="UP000003505">
    <property type="component" value="Unassembled WGS sequence"/>
</dbReference>
<protein>
    <recommendedName>
        <fullName evidence="5">DUF4160 domain-containing protein</fullName>
    </recommendedName>
</protein>
<dbReference type="Proteomes" id="UP000011124">
    <property type="component" value="Chromosome"/>
</dbReference>
<evidence type="ECO:0000313" key="1">
    <source>
        <dbReference type="EMBL" id="AEB99987.1"/>
    </source>
</evidence>
<evidence type="ECO:0000313" key="4">
    <source>
        <dbReference type="Proteomes" id="UP000011124"/>
    </source>
</evidence>
<dbReference type="RefSeq" id="WP_006190817.1">
    <property type="nucleotide sequence ID" value="NC_015437.1"/>
</dbReference>
<reference evidence="2 3" key="1">
    <citation type="submission" date="2009-09" db="EMBL/GenBank/DDBJ databases">
        <authorList>
            <person name="Weinstock G."/>
            <person name="Sodergren E."/>
            <person name="Clifton S."/>
            <person name="Fulton L."/>
            <person name="Fulton B."/>
            <person name="Courtney L."/>
            <person name="Fronick C."/>
            <person name="Harrison M."/>
            <person name="Strong C."/>
            <person name="Farmer C."/>
            <person name="Delahaunty K."/>
            <person name="Markovic C."/>
            <person name="Hall O."/>
            <person name="Minx P."/>
            <person name="Tomlinson C."/>
            <person name="Mitreva M."/>
            <person name="Nelson J."/>
            <person name="Hou S."/>
            <person name="Wollam A."/>
            <person name="Pepin K.H."/>
            <person name="Johnson M."/>
            <person name="Bhonagiri V."/>
            <person name="Nash W.E."/>
            <person name="Warren W."/>
            <person name="Chinwalla A."/>
            <person name="Mardis E.R."/>
            <person name="Wilson R.K."/>
        </authorList>
    </citation>
    <scope>NUCLEOTIDE SEQUENCE [LARGE SCALE GENOMIC DNA]</scope>
    <source>
        <strain evidence="2">ATCC 35185</strain>
        <strain evidence="3">ATCC 35185 / DSM 20758 / VPI D19B-28</strain>
    </source>
</reference>
<dbReference type="InterPro" id="IPR025427">
    <property type="entry name" value="DUF4160"/>
</dbReference>
<name>C9LRW5_SELS3</name>
<accession>C9LRW5</accession>
<reference evidence="1 4" key="2">
    <citation type="submission" date="2011-04" db="EMBL/GenBank/DDBJ databases">
        <title>The complete genome of Selenomonas sputigena DSM 20758.</title>
        <authorList>
            <consortium name="US DOE Joint Genome Institute (JGI-PGF)"/>
            <person name="Lucas S."/>
            <person name="Copeland A."/>
            <person name="Lapidus A."/>
            <person name="Bruce D."/>
            <person name="Goodwin L."/>
            <person name="Pitluck S."/>
            <person name="Peters L."/>
            <person name="Kyrpides N."/>
            <person name="Mavromatis K."/>
            <person name="Ivanova N."/>
            <person name="Ovchinnikova G."/>
            <person name="Teshima H."/>
            <person name="Detter J.C."/>
            <person name="Tapia R."/>
            <person name="Han C."/>
            <person name="Land M."/>
            <person name="Hauser L."/>
            <person name="Markowitz V."/>
            <person name="Cheng J.-F."/>
            <person name="Hugenholtz P."/>
            <person name="Woyke T."/>
            <person name="Wu D."/>
            <person name="Gronow S."/>
            <person name="Wellnitz S."/>
            <person name="Schneider S."/>
            <person name="Klenk H.-P."/>
            <person name="Eisen J.A."/>
        </authorList>
    </citation>
    <scope>NUCLEOTIDE SEQUENCE [LARGE SCALE GENOMIC DNA]</scope>
    <source>
        <strain evidence="1">ATCC 35185</strain>
        <strain evidence="4">ATCC 35185 / DSM 20758 / VPI D19B-28</strain>
    </source>
</reference>
<keyword evidence="4" id="KW-1185">Reference proteome</keyword>
<dbReference type="KEGG" id="ssg:Selsp_1028"/>
<dbReference type="OrthoDB" id="122670at2"/>
<dbReference type="HOGENOM" id="CLU_162083_0_0_9"/>
<evidence type="ECO:0000313" key="2">
    <source>
        <dbReference type="EMBL" id="EEX78382.1"/>
    </source>
</evidence>
<dbReference type="EMBL" id="ACKP02000003">
    <property type="protein sequence ID" value="EEX78382.1"/>
    <property type="molecule type" value="Genomic_DNA"/>
</dbReference>
<dbReference type="Pfam" id="PF13711">
    <property type="entry name" value="DUF4160"/>
    <property type="match status" value="1"/>
</dbReference>
<dbReference type="EMBL" id="CP002637">
    <property type="protein sequence ID" value="AEB99987.1"/>
    <property type="molecule type" value="Genomic_DNA"/>
</dbReference>
<sequence>MPALSIFFGIIIYMYREVGGRHKLPHIHAEYQDEEAVISLDGDILEGSLPNKKLKLVLAWLEIHTDELAANWDLLRQGKETFKIAPLR</sequence>